<dbReference type="InterPro" id="IPR011050">
    <property type="entry name" value="Pectin_lyase_fold/virulence"/>
</dbReference>
<gene>
    <name evidence="6" type="ORF">DXA68_21035</name>
</gene>
<comment type="caution">
    <text evidence="6">The sequence shown here is derived from an EMBL/GenBank/DDBJ whole genome shotgun (WGS) entry which is preliminary data.</text>
</comment>
<dbReference type="Pfam" id="PF00295">
    <property type="entry name" value="Glyco_hydro_28"/>
    <property type="match status" value="1"/>
</dbReference>
<keyword evidence="5" id="KW-0472">Membrane</keyword>
<evidence type="ECO:0000256" key="2">
    <source>
        <dbReference type="ARBA" id="ARBA00022801"/>
    </source>
</evidence>
<sequence>MHLIIIILCVRGMKEKLLNTRMVYILFLNSRVLLLLNIFIALFFISCSDNEAIDDNSYIEVRLSDYLKYGENHSDAIRLCLNDCILYETKVIHFDIREICIDEAILLDSNTTVVLEDCIIKQNNGVFDNVFRGNNLVLEDDNPFGIPLHIDSISNIRIIGRGECKIIGPDVNAKIYHPVRNVEEDAIGDYYGWRTLQISFSLASDIEISGISFEQIRCWAISFDKCSNVSVHDLSIFSDCKNGDGINIRSGCHHCEIYNITGDTSDDTIACSALGRNVKRTYPDGNYIYPMDLL</sequence>
<keyword evidence="3 4" id="KW-0326">Glycosidase</keyword>
<evidence type="ECO:0000256" key="3">
    <source>
        <dbReference type="ARBA" id="ARBA00023295"/>
    </source>
</evidence>
<evidence type="ECO:0000313" key="7">
    <source>
        <dbReference type="Proteomes" id="UP000286075"/>
    </source>
</evidence>
<reference evidence="6 7" key="1">
    <citation type="submission" date="2018-08" db="EMBL/GenBank/DDBJ databases">
        <title>A genome reference for cultivated species of the human gut microbiota.</title>
        <authorList>
            <person name="Zou Y."/>
            <person name="Xue W."/>
            <person name="Luo G."/>
        </authorList>
    </citation>
    <scope>NUCLEOTIDE SEQUENCE [LARGE SCALE GENOMIC DNA]</scope>
    <source>
        <strain evidence="6 7">OF03-9BH</strain>
    </source>
</reference>
<comment type="similarity">
    <text evidence="1 4">Belongs to the glycosyl hydrolase 28 family.</text>
</comment>
<dbReference type="OrthoDB" id="1095706at2"/>
<name>A0A413GXI4_9BACE</name>
<dbReference type="SUPFAM" id="SSF51126">
    <property type="entry name" value="Pectin lyase-like"/>
    <property type="match status" value="1"/>
</dbReference>
<dbReference type="Proteomes" id="UP000286075">
    <property type="component" value="Unassembled WGS sequence"/>
</dbReference>
<dbReference type="AlphaFoldDB" id="A0A413GXI4"/>
<dbReference type="EMBL" id="QSCF01000052">
    <property type="protein sequence ID" value="RGX75798.1"/>
    <property type="molecule type" value="Genomic_DNA"/>
</dbReference>
<evidence type="ECO:0000313" key="6">
    <source>
        <dbReference type="EMBL" id="RGX75798.1"/>
    </source>
</evidence>
<proteinExistence type="inferred from homology"/>
<keyword evidence="2 4" id="KW-0378">Hydrolase</keyword>
<feature type="transmembrane region" description="Helical" evidence="5">
    <location>
        <begin position="21"/>
        <end position="45"/>
    </location>
</feature>
<evidence type="ECO:0000256" key="4">
    <source>
        <dbReference type="RuleBase" id="RU361169"/>
    </source>
</evidence>
<dbReference type="GO" id="GO:0005975">
    <property type="term" value="P:carbohydrate metabolic process"/>
    <property type="evidence" value="ECO:0007669"/>
    <property type="project" value="InterPro"/>
</dbReference>
<dbReference type="InterPro" id="IPR000743">
    <property type="entry name" value="Glyco_hydro_28"/>
</dbReference>
<dbReference type="InterPro" id="IPR012334">
    <property type="entry name" value="Pectin_lyas_fold"/>
</dbReference>
<evidence type="ECO:0008006" key="8">
    <source>
        <dbReference type="Google" id="ProtNLM"/>
    </source>
</evidence>
<keyword evidence="5" id="KW-1133">Transmembrane helix</keyword>
<evidence type="ECO:0000256" key="1">
    <source>
        <dbReference type="ARBA" id="ARBA00008834"/>
    </source>
</evidence>
<accession>A0A413GXI4</accession>
<keyword evidence="5" id="KW-0812">Transmembrane</keyword>
<organism evidence="6 7">
    <name type="scientific">Bacteroides stercorirosoris</name>
    <dbReference type="NCBI Taxonomy" id="871324"/>
    <lineage>
        <taxon>Bacteria</taxon>
        <taxon>Pseudomonadati</taxon>
        <taxon>Bacteroidota</taxon>
        <taxon>Bacteroidia</taxon>
        <taxon>Bacteroidales</taxon>
        <taxon>Bacteroidaceae</taxon>
        <taxon>Bacteroides</taxon>
    </lineage>
</organism>
<protein>
    <recommendedName>
        <fullName evidence="8">Right handed beta helix domain-containing protein</fullName>
    </recommendedName>
</protein>
<dbReference type="GO" id="GO:0004650">
    <property type="term" value="F:polygalacturonase activity"/>
    <property type="evidence" value="ECO:0007669"/>
    <property type="project" value="InterPro"/>
</dbReference>
<dbReference type="Gene3D" id="2.160.20.10">
    <property type="entry name" value="Single-stranded right-handed beta-helix, Pectin lyase-like"/>
    <property type="match status" value="1"/>
</dbReference>
<evidence type="ECO:0000256" key="5">
    <source>
        <dbReference type="SAM" id="Phobius"/>
    </source>
</evidence>